<evidence type="ECO:0000256" key="3">
    <source>
        <dbReference type="ARBA" id="ARBA00022801"/>
    </source>
</evidence>
<dbReference type="InterPro" id="IPR049468">
    <property type="entry name" value="Restrct_endonuc-II-like_dom"/>
</dbReference>
<gene>
    <name evidence="10" type="ORF">GCM10011487_20530</name>
</gene>
<comment type="similarity">
    <text evidence="1">Belongs to the DNA2/NAM7 helicase family.</text>
</comment>
<dbReference type="Pfam" id="PF18741">
    <property type="entry name" value="MTES_1575"/>
    <property type="match status" value="1"/>
</dbReference>
<dbReference type="GO" id="GO:0043139">
    <property type="term" value="F:5'-3' DNA helicase activity"/>
    <property type="evidence" value="ECO:0007669"/>
    <property type="project" value="TreeGrafter"/>
</dbReference>
<dbReference type="InterPro" id="IPR011335">
    <property type="entry name" value="Restrct_endonuc-II-like"/>
</dbReference>
<name>A0A829YAN8_9GAMM</name>
<dbReference type="SUPFAM" id="SSF52980">
    <property type="entry name" value="Restriction endonuclease-like"/>
    <property type="match status" value="1"/>
</dbReference>
<dbReference type="InterPro" id="IPR041677">
    <property type="entry name" value="DNA2/NAM7_AAA_11"/>
</dbReference>
<comment type="caution">
    <text evidence="10">The sequence shown here is derived from an EMBL/GenBank/DDBJ whole genome shotgun (WGS) entry which is preliminary data.</text>
</comment>
<accession>A0A829YAN8</accession>
<dbReference type="InterPro" id="IPR041679">
    <property type="entry name" value="DNA2/NAM7-like_C"/>
</dbReference>
<reference evidence="11" key="1">
    <citation type="submission" date="2020-01" db="EMBL/GenBank/DDBJ databases">
        <title>'Steroidobacter agaridevorans' sp. nov., agar-degrading bacteria isolated from rhizosphere soils.</title>
        <authorList>
            <person name="Ikenaga M."/>
            <person name="Kataoka M."/>
            <person name="Murouchi A."/>
            <person name="Katsuragi S."/>
            <person name="Sakai M."/>
        </authorList>
    </citation>
    <scope>NUCLEOTIDE SEQUENCE [LARGE SCALE GENOMIC DNA]</scope>
    <source>
        <strain evidence="11">YU21-B</strain>
    </source>
</reference>
<evidence type="ECO:0000259" key="9">
    <source>
        <dbReference type="Pfam" id="PF18741"/>
    </source>
</evidence>
<sequence length="1561" mass="174337">MFLNGDGVWAILNDAFKSGSGSASNTEPMIEHIRHKLRQLYLFLKEANQLRFPPVRHVSQHPRAIRLADAPDHPCVQINRPGLDTGVQVEDDCLLRIARPVSTPCPTPPFNVANWLQPDWDDPTKAAYFSATRNVAAADSAPLNIRFDDDEQRLADFEAWVAQREEWAVTELAARKALGFFELFYEIHSAIERDGELLELVAADGRLNWRAVSSIEGSVPIDHPVMLKRVELRFDASAAEFSIHETDRPTELYSALFVDLQNTAAASLRNRTAELENSGLHPWGADDTEIYLKTLVQTLSPTSGRLFKEHVADEPSDAPRMWRDPMLILRKRVGGIANAVDAIIDDIDQRKAFAPAMVQISGTSVEETPAPKPLPEDTATQAVLATPLDDDDVLLGKEANQEQIQIIKRLSHSGSVLVQGPPGTGKTHTIANLIGHQLAQGKSILVTAQTAKALRVLRDKVPEVLRPLCVAVLGSDQDARRQLETSIGSITERLTTETSASLVSRATRLGQRRKELLADLKALQGDLRAALENEYREITVDERRFSPADAAKYVKAHGAQHAWIPGPVKLAAPLPLNSNELGRLYALGAAFTADEEEDARRPLPNLDELPSEREFESLASEHQRLAAADLSAGVHRWTQTGSSAAIQELVATLAEEFSELRRRQAWRPYAIVAGINGGTQREVWEQLIHGIEEAAEANAQCALLRHHRPQLAKSMSPETQRRIAQEIVQHLEAGRGLGFVTMATRSEWRQFVKAASVAAGEPSRIDHFHVLAMVADLEVRRLEIEDSWNALIGGHINSLFRSMGPEPELACRALTDEIRHCLDWHAHTWGSLAEHLRSEGLRLDELVAQIPREPSPLAEYQTVERLSSEVLPPLLAIESDRRKQREINEWFEQLAARIGEIDPNSVGAGCISRLLAAVEGPDASAFRAAREYAQRLLAVKPLTAERDELLTRLRDVAPRWADRLQDRKAPHDKGHPPGDLELAWIYRQLHDALVQLDRLDAQTLQYEADRTRDRLRPVTQELIDATAWGQQLARLQGNNAIRQALVGWLDTAKRLMSTRHPERRQTLLTEARKLMKHSVEAVPVWIMPISMVAETFDPRATRFDLVIVDEASQADLNALIPLYMARQVVIVGDHEQVTPLGVGKEQTALENLRKSMLHDFPNAHLFDAMSSIYDIGRQAFGDAVRLIEHFRSVPEIIAFSNRLSYDGKILPLRAANSTHIKPACVPYPVAGVRQGDVNQREAETIVSLIKAMTRHPAYEGKTIGVISMLKEEQALLIQSLLHKRIDSVELEKRRILAGISAEFQGDERDIILLSLVDSAPEEAALRTVREGAYELVKKRYNVAASRARDQLWVVYSFDAEHDLKIDDLRFQLLQHVQQPNLAPPGAERERLEPESPLEREVAKRLTAAGYRVKQQMSIGHFRIDMVVESDDKRLAVECDGDRYRTPESLGEDIARQAVLERLGWEFVRIRASAFYRDPDAALRRVFDRLTELGIKPIGPEEITIAPVEEAPAKSLVEELQEMMGRPVLAAPPSAPAAAEDEPAESAPKKTAKPRRKFGRQP</sequence>
<dbReference type="Gene3D" id="3.40.960.10">
    <property type="entry name" value="VSR Endonuclease"/>
    <property type="match status" value="1"/>
</dbReference>
<dbReference type="InterPro" id="IPR047187">
    <property type="entry name" value="SF1_C_Upf1"/>
</dbReference>
<keyword evidence="10" id="KW-0413">Isomerase</keyword>
<proteinExistence type="inferred from homology"/>
<dbReference type="InterPro" id="IPR027417">
    <property type="entry name" value="P-loop_NTPase"/>
</dbReference>
<dbReference type="Pfam" id="PF13087">
    <property type="entry name" value="AAA_12"/>
    <property type="match status" value="1"/>
</dbReference>
<dbReference type="EMBL" id="BLJN01000002">
    <property type="protein sequence ID" value="GFE80053.1"/>
    <property type="molecule type" value="Genomic_DNA"/>
</dbReference>
<evidence type="ECO:0000256" key="2">
    <source>
        <dbReference type="ARBA" id="ARBA00022741"/>
    </source>
</evidence>
<evidence type="ECO:0000259" key="7">
    <source>
        <dbReference type="Pfam" id="PF13086"/>
    </source>
</evidence>
<feature type="domain" description="Restriction endonuclease type II-like" evidence="9">
    <location>
        <begin position="1398"/>
        <end position="1489"/>
    </location>
</feature>
<keyword evidence="3" id="KW-0378">Hydrolase</keyword>
<dbReference type="Pfam" id="PF13086">
    <property type="entry name" value="AAA_11"/>
    <property type="match status" value="2"/>
</dbReference>
<evidence type="ECO:0000313" key="11">
    <source>
        <dbReference type="Proteomes" id="UP000445000"/>
    </source>
</evidence>
<dbReference type="SUPFAM" id="SSF52540">
    <property type="entry name" value="P-loop containing nucleoside triphosphate hydrolases"/>
    <property type="match status" value="3"/>
</dbReference>
<evidence type="ECO:0000256" key="1">
    <source>
        <dbReference type="ARBA" id="ARBA00007913"/>
    </source>
</evidence>
<evidence type="ECO:0000256" key="4">
    <source>
        <dbReference type="ARBA" id="ARBA00022806"/>
    </source>
</evidence>
<dbReference type="GO" id="GO:0016787">
    <property type="term" value="F:hydrolase activity"/>
    <property type="evidence" value="ECO:0007669"/>
    <property type="project" value="UniProtKB-KW"/>
</dbReference>
<keyword evidence="2" id="KW-0547">Nucleotide-binding</keyword>
<dbReference type="CDD" id="cd18808">
    <property type="entry name" value="SF1_C_Upf1"/>
    <property type="match status" value="1"/>
</dbReference>
<protein>
    <submittedName>
        <fullName evidence="10">Disulfide isomerase</fullName>
    </submittedName>
</protein>
<evidence type="ECO:0000256" key="5">
    <source>
        <dbReference type="ARBA" id="ARBA00022840"/>
    </source>
</evidence>
<feature type="domain" description="DNA2/NAM7 helicase helicase" evidence="7">
    <location>
        <begin position="399"/>
        <end position="524"/>
    </location>
</feature>
<dbReference type="PANTHER" id="PTHR43788">
    <property type="entry name" value="DNA2/NAM7 HELICASE FAMILY MEMBER"/>
    <property type="match status" value="1"/>
</dbReference>
<dbReference type="PANTHER" id="PTHR43788:SF8">
    <property type="entry name" value="DNA-BINDING PROTEIN SMUBP-2"/>
    <property type="match status" value="1"/>
</dbReference>
<organism evidence="10 11">
    <name type="scientific">Steroidobacter agaridevorans</name>
    <dbReference type="NCBI Taxonomy" id="2695856"/>
    <lineage>
        <taxon>Bacteria</taxon>
        <taxon>Pseudomonadati</taxon>
        <taxon>Pseudomonadota</taxon>
        <taxon>Gammaproteobacteria</taxon>
        <taxon>Steroidobacterales</taxon>
        <taxon>Steroidobacteraceae</taxon>
        <taxon>Steroidobacter</taxon>
    </lineage>
</organism>
<evidence type="ECO:0000256" key="6">
    <source>
        <dbReference type="SAM" id="MobiDB-lite"/>
    </source>
</evidence>
<feature type="compositionally biased region" description="Basic residues" evidence="6">
    <location>
        <begin position="1549"/>
        <end position="1561"/>
    </location>
</feature>
<evidence type="ECO:0000259" key="8">
    <source>
        <dbReference type="Pfam" id="PF13087"/>
    </source>
</evidence>
<keyword evidence="11" id="KW-1185">Reference proteome</keyword>
<dbReference type="GO" id="GO:0005524">
    <property type="term" value="F:ATP binding"/>
    <property type="evidence" value="ECO:0007669"/>
    <property type="project" value="UniProtKB-KW"/>
</dbReference>
<feature type="region of interest" description="Disordered" evidence="6">
    <location>
        <begin position="1523"/>
        <end position="1561"/>
    </location>
</feature>
<dbReference type="InterPro" id="IPR050534">
    <property type="entry name" value="Coronavir_polyprotein_1ab"/>
</dbReference>
<keyword evidence="5" id="KW-0067">ATP-binding</keyword>
<feature type="domain" description="DNA2/NAM7 helicase-like C-terminal" evidence="8">
    <location>
        <begin position="1183"/>
        <end position="1354"/>
    </location>
</feature>
<keyword evidence="4" id="KW-0347">Helicase</keyword>
<feature type="domain" description="DNA2/NAM7 helicase helicase" evidence="7">
    <location>
        <begin position="1099"/>
        <end position="1139"/>
    </location>
</feature>
<dbReference type="Gene3D" id="3.40.50.300">
    <property type="entry name" value="P-loop containing nucleotide triphosphate hydrolases"/>
    <property type="match status" value="3"/>
</dbReference>
<evidence type="ECO:0000313" key="10">
    <source>
        <dbReference type="EMBL" id="GFE80053.1"/>
    </source>
</evidence>
<dbReference type="Proteomes" id="UP000445000">
    <property type="component" value="Unassembled WGS sequence"/>
</dbReference>